<sequence length="55" mass="6151">MTPDNEDEEQEFTDVSKHGNWNLKINADEGSLPMTKESEAGVSEAAIWIWEQANG</sequence>
<dbReference type="RefSeq" id="YP_002241660.1">
    <property type="nucleotide sequence ID" value="NC_011287.1"/>
</dbReference>
<proteinExistence type="predicted"/>
<dbReference type="GeneID" id="6940874"/>
<dbReference type="KEGG" id="vg:6940874"/>
<name>B5U5C2_9CAUD</name>
<reference evidence="2 3" key="1">
    <citation type="submission" date="2008-09" db="EMBL/GenBank/DDBJ databases">
        <authorList>
            <person name="Edgar R.H."/>
            <person name="Ko C."/>
            <person name="Pham T."/>
            <person name="Becker R."/>
            <person name="Smyder E."/>
            <person name="Breitenbach S."/>
            <person name="Hendrix R.W."/>
            <person name="Hatfull G.F."/>
        </authorList>
    </citation>
    <scope>NUCLEOTIDE SEQUENCE [LARGE SCALE GENOMIC DNA]</scope>
</reference>
<organism evidence="2 3">
    <name type="scientific">Mycobacterium phage Pacc40</name>
    <dbReference type="NCBI Taxonomy" id="2914019"/>
    <lineage>
        <taxon>Viruses</taxon>
        <taxon>Duplodnaviria</taxon>
        <taxon>Heunggongvirae</taxon>
        <taxon>Uroviricota</taxon>
        <taxon>Caudoviricetes</taxon>
        <taxon>Gracegardnervirinae</taxon>
        <taxon>Cheoctovirus</taxon>
        <taxon>Cheoctovirus pacc40</taxon>
        <taxon>Mycobacterium virus Pacc40</taxon>
    </lineage>
</organism>
<evidence type="ECO:0000256" key="1">
    <source>
        <dbReference type="SAM" id="MobiDB-lite"/>
    </source>
</evidence>
<accession>B5U5C2</accession>
<keyword evidence="3" id="KW-1185">Reference proteome</keyword>
<gene>
    <name evidence="2" type="primary">76</name>
    <name evidence="2" type="ORF">PACC40_76</name>
</gene>
<evidence type="ECO:0000313" key="2">
    <source>
        <dbReference type="EMBL" id="ACI12587.1"/>
    </source>
</evidence>
<dbReference type="Proteomes" id="UP000002182">
    <property type="component" value="Segment"/>
</dbReference>
<feature type="region of interest" description="Disordered" evidence="1">
    <location>
        <begin position="1"/>
        <end position="20"/>
    </location>
</feature>
<feature type="compositionally biased region" description="Acidic residues" evidence="1">
    <location>
        <begin position="1"/>
        <end position="12"/>
    </location>
</feature>
<dbReference type="EMBL" id="FJ174692">
    <property type="protein sequence ID" value="ACI12587.1"/>
    <property type="molecule type" value="Genomic_DNA"/>
</dbReference>
<evidence type="ECO:0000313" key="3">
    <source>
        <dbReference type="Proteomes" id="UP000002182"/>
    </source>
</evidence>
<protein>
    <submittedName>
        <fullName evidence="2">Uncharacterized protein</fullName>
    </submittedName>
</protein>